<accession>A0A1K2HTI8</accession>
<dbReference type="Proteomes" id="UP000183447">
    <property type="component" value="Unassembled WGS sequence"/>
</dbReference>
<name>A0A1K2HTI8_9HYPH</name>
<dbReference type="InterPro" id="IPR019704">
    <property type="entry name" value="Flagellar_assmbl_FliX_class2"/>
</dbReference>
<gene>
    <name evidence="1" type="ORF">SAMN02983003_0531</name>
</gene>
<dbReference type="EMBL" id="FPKU01000001">
    <property type="protein sequence ID" value="SFZ81495.1"/>
    <property type="molecule type" value="Genomic_DNA"/>
</dbReference>
<evidence type="ECO:0000313" key="2">
    <source>
        <dbReference type="Proteomes" id="UP000183447"/>
    </source>
</evidence>
<keyword evidence="1" id="KW-0966">Cell projection</keyword>
<proteinExistence type="predicted"/>
<reference evidence="1 2" key="1">
    <citation type="submission" date="2016-11" db="EMBL/GenBank/DDBJ databases">
        <authorList>
            <person name="Jaros S."/>
            <person name="Januszkiewicz K."/>
            <person name="Wedrychowicz H."/>
        </authorList>
    </citation>
    <scope>NUCLEOTIDE SEQUENCE [LARGE SCALE GENOMIC DNA]</scope>
    <source>
        <strain evidence="1 2">ATCC 23634</strain>
    </source>
</reference>
<dbReference type="Pfam" id="PF10768">
    <property type="entry name" value="FliX"/>
    <property type="match status" value="1"/>
</dbReference>
<keyword evidence="2" id="KW-1185">Reference proteome</keyword>
<dbReference type="STRING" id="665118.SAMN02983003_0531"/>
<dbReference type="AlphaFoldDB" id="A0A1K2HTI8"/>
<keyword evidence="1" id="KW-0969">Cilium</keyword>
<dbReference type="GO" id="GO:0044781">
    <property type="term" value="P:bacterial-type flagellum organization"/>
    <property type="evidence" value="ECO:0007669"/>
    <property type="project" value="InterPro"/>
</dbReference>
<sequence>MQKLGSAGNAGPVNVLLTTRGKICRVCGGQRVGVPVRIEGQNRIGGPVTRATGRPQAEGSFTLQPERSASQAAGAAPAASFTGIDALLALQAVDDALQSKRKAVRRGRGLIEALEGLQADLLAGQPSEGRLNRLMALLSQPREFIPADVAALLADIELRARVELAKRGHFPA</sequence>
<evidence type="ECO:0000313" key="1">
    <source>
        <dbReference type="EMBL" id="SFZ81495.1"/>
    </source>
</evidence>
<organism evidence="1 2">
    <name type="scientific">Devosia enhydra</name>
    <dbReference type="NCBI Taxonomy" id="665118"/>
    <lineage>
        <taxon>Bacteria</taxon>
        <taxon>Pseudomonadati</taxon>
        <taxon>Pseudomonadota</taxon>
        <taxon>Alphaproteobacteria</taxon>
        <taxon>Hyphomicrobiales</taxon>
        <taxon>Devosiaceae</taxon>
        <taxon>Devosia</taxon>
    </lineage>
</organism>
<protein>
    <submittedName>
        <fullName evidence="1">Class II flagellar assembly regulator</fullName>
    </submittedName>
</protein>
<keyword evidence="1" id="KW-0282">Flagellum</keyword>